<protein>
    <submittedName>
        <fullName evidence="1">Antitoxin component YwqK of YwqJK toxin-antitoxin module</fullName>
    </submittedName>
</protein>
<dbReference type="RefSeq" id="WP_179769720.1">
    <property type="nucleotide sequence ID" value="NZ_JACCFO010000001.1"/>
</dbReference>
<comment type="caution">
    <text evidence="1">The sequence shown here is derived from an EMBL/GenBank/DDBJ whole genome shotgun (WGS) entry which is preliminary data.</text>
</comment>
<accession>A0A853BWN9</accession>
<dbReference type="Gene3D" id="3.90.930.1">
    <property type="match status" value="1"/>
</dbReference>
<organism evidence="1 2">
    <name type="scientific">Streptomonospora nanhaiensis</name>
    <dbReference type="NCBI Taxonomy" id="1323731"/>
    <lineage>
        <taxon>Bacteria</taxon>
        <taxon>Bacillati</taxon>
        <taxon>Actinomycetota</taxon>
        <taxon>Actinomycetes</taxon>
        <taxon>Streptosporangiales</taxon>
        <taxon>Nocardiopsidaceae</taxon>
        <taxon>Streptomonospora</taxon>
    </lineage>
</organism>
<reference evidence="1 2" key="1">
    <citation type="submission" date="2020-07" db="EMBL/GenBank/DDBJ databases">
        <title>Sequencing the genomes of 1000 actinobacteria strains.</title>
        <authorList>
            <person name="Klenk H.-P."/>
        </authorList>
    </citation>
    <scope>NUCLEOTIDE SEQUENCE [LARGE SCALE GENOMIC DNA]</scope>
    <source>
        <strain evidence="1 2">DSM 45927</strain>
    </source>
</reference>
<sequence>MTRVTEDDLESQDDGRVLYQGLPYTGEVAELAGDGTVVAVVSYERGREHGPWREWYPDGRLKVAGRVEYGKGAVGTWRTWHPNGRLAERHDFDGDGRLRGVRRWDAEGNLVESRDYLDPP</sequence>
<name>A0A853BWN9_9ACTN</name>
<dbReference type="SUPFAM" id="SSF82185">
    <property type="entry name" value="Histone H3 K4-specific methyltransferase SET7/9 N-terminal domain"/>
    <property type="match status" value="1"/>
</dbReference>
<evidence type="ECO:0000313" key="1">
    <source>
        <dbReference type="EMBL" id="NYI98602.1"/>
    </source>
</evidence>
<proteinExistence type="predicted"/>
<keyword evidence="2" id="KW-1185">Reference proteome</keyword>
<dbReference type="AlphaFoldDB" id="A0A853BWN9"/>
<gene>
    <name evidence="1" type="ORF">HNR12_004879</name>
</gene>
<dbReference type="Proteomes" id="UP000575985">
    <property type="component" value="Unassembled WGS sequence"/>
</dbReference>
<evidence type="ECO:0000313" key="2">
    <source>
        <dbReference type="Proteomes" id="UP000575985"/>
    </source>
</evidence>
<dbReference type="EMBL" id="JACCFO010000001">
    <property type="protein sequence ID" value="NYI98602.1"/>
    <property type="molecule type" value="Genomic_DNA"/>
</dbReference>